<dbReference type="GO" id="GO:0006552">
    <property type="term" value="P:L-leucine catabolic process"/>
    <property type="evidence" value="ECO:0007669"/>
    <property type="project" value="TreeGrafter"/>
</dbReference>
<name>A0A0K2T307_LEPSM</name>
<keyword evidence="4" id="KW-0479">Metal-binding</keyword>
<feature type="domain" description="Pyruvate carboxyltransferase" evidence="7">
    <location>
        <begin position="30"/>
        <end position="94"/>
    </location>
</feature>
<comment type="pathway">
    <text evidence="1">Metabolic intermediate metabolism; (S)-3-hydroxy-3-methylglutaryl-CoA degradation; acetoacetate from (S)-3-hydroxy-3-methylglutaryl-CoA: step 1/1.</text>
</comment>
<dbReference type="Pfam" id="PF00682">
    <property type="entry name" value="HMGL-like"/>
    <property type="match status" value="1"/>
</dbReference>
<organism evidence="8">
    <name type="scientific">Lepeophtheirus salmonis</name>
    <name type="common">Salmon louse</name>
    <name type="synonym">Caligus salmonis</name>
    <dbReference type="NCBI Taxonomy" id="72036"/>
    <lineage>
        <taxon>Eukaryota</taxon>
        <taxon>Metazoa</taxon>
        <taxon>Ecdysozoa</taxon>
        <taxon>Arthropoda</taxon>
        <taxon>Crustacea</taxon>
        <taxon>Multicrustacea</taxon>
        <taxon>Hexanauplia</taxon>
        <taxon>Copepoda</taxon>
        <taxon>Siphonostomatoida</taxon>
        <taxon>Caligidae</taxon>
        <taxon>Lepeophtheirus</taxon>
    </lineage>
</organism>
<dbReference type="GO" id="GO:0004419">
    <property type="term" value="F:hydroxymethylglutaryl-CoA lyase activity"/>
    <property type="evidence" value="ECO:0007669"/>
    <property type="project" value="UniProtKB-EC"/>
</dbReference>
<reference evidence="8" key="1">
    <citation type="submission" date="2014-05" db="EMBL/GenBank/DDBJ databases">
        <authorList>
            <person name="Chronopoulou M."/>
        </authorList>
    </citation>
    <scope>NUCLEOTIDE SEQUENCE</scope>
    <source>
        <tissue evidence="8">Whole organism</tissue>
    </source>
</reference>
<dbReference type="EC" id="4.1.3.4" evidence="3"/>
<dbReference type="InterPro" id="IPR013785">
    <property type="entry name" value="Aldolase_TIM"/>
</dbReference>
<dbReference type="UniPathway" id="UPA00896">
    <property type="reaction ID" value="UER00863"/>
</dbReference>
<dbReference type="SUPFAM" id="SSF51569">
    <property type="entry name" value="Aldolase"/>
    <property type="match status" value="1"/>
</dbReference>
<dbReference type="GO" id="GO:0046951">
    <property type="term" value="P:ketone body biosynthetic process"/>
    <property type="evidence" value="ECO:0007669"/>
    <property type="project" value="TreeGrafter"/>
</dbReference>
<comment type="catalytic activity">
    <reaction evidence="6">
        <text>(3S)-3-hydroxy-3-methylglutaryl-CoA = acetoacetate + acetyl-CoA</text>
        <dbReference type="Rhea" id="RHEA:24404"/>
        <dbReference type="ChEBI" id="CHEBI:13705"/>
        <dbReference type="ChEBI" id="CHEBI:43074"/>
        <dbReference type="ChEBI" id="CHEBI:57288"/>
        <dbReference type="EC" id="4.1.3.4"/>
    </reaction>
</comment>
<dbReference type="Gene3D" id="3.20.20.70">
    <property type="entry name" value="Aldolase class I"/>
    <property type="match status" value="1"/>
</dbReference>
<sequence length="99" mass="11385">MKFPLSTILKRIHPRRMLHSINFSSASNFVKIVEVGPRDGLQNEKTQVPTYVKLKFIEYLCQSGLKTVEATSFVSPKWVPQMADHKEILAAVLKDQSWR</sequence>
<dbReference type="InterPro" id="IPR000891">
    <property type="entry name" value="PYR_CT"/>
</dbReference>
<dbReference type="GO" id="GO:0046872">
    <property type="term" value="F:metal ion binding"/>
    <property type="evidence" value="ECO:0007669"/>
    <property type="project" value="UniProtKB-KW"/>
</dbReference>
<evidence type="ECO:0000256" key="4">
    <source>
        <dbReference type="ARBA" id="ARBA00022723"/>
    </source>
</evidence>
<protein>
    <recommendedName>
        <fullName evidence="3">hydroxymethylglutaryl-CoA lyase</fullName>
        <ecNumber evidence="3">4.1.3.4</ecNumber>
    </recommendedName>
</protein>
<evidence type="ECO:0000256" key="6">
    <source>
        <dbReference type="ARBA" id="ARBA00049877"/>
    </source>
</evidence>
<evidence type="ECO:0000256" key="5">
    <source>
        <dbReference type="ARBA" id="ARBA00023239"/>
    </source>
</evidence>
<dbReference type="AlphaFoldDB" id="A0A0K2T307"/>
<evidence type="ECO:0000259" key="7">
    <source>
        <dbReference type="Pfam" id="PF00682"/>
    </source>
</evidence>
<dbReference type="EMBL" id="HACA01002844">
    <property type="protein sequence ID" value="CDW20205.1"/>
    <property type="molecule type" value="Transcribed_RNA"/>
</dbReference>
<keyword evidence="5" id="KW-0456">Lyase</keyword>
<dbReference type="PANTHER" id="PTHR42738">
    <property type="entry name" value="HYDROXYMETHYLGLUTARYL-COA LYASE"/>
    <property type="match status" value="1"/>
</dbReference>
<dbReference type="PANTHER" id="PTHR42738:SF7">
    <property type="entry name" value="HYDROXYMETHYLGLUTARYL-COA LYASE"/>
    <property type="match status" value="1"/>
</dbReference>
<proteinExistence type="inferred from homology"/>
<dbReference type="OrthoDB" id="1905920at2759"/>
<evidence type="ECO:0000256" key="2">
    <source>
        <dbReference type="ARBA" id="ARBA00009405"/>
    </source>
</evidence>
<evidence type="ECO:0000313" key="8">
    <source>
        <dbReference type="EMBL" id="CDW20205.1"/>
    </source>
</evidence>
<dbReference type="InterPro" id="IPR043594">
    <property type="entry name" value="HMGL"/>
</dbReference>
<comment type="similarity">
    <text evidence="2">Belongs to the HMG-CoA lyase family.</text>
</comment>
<evidence type="ECO:0000256" key="3">
    <source>
        <dbReference type="ARBA" id="ARBA00012910"/>
    </source>
</evidence>
<evidence type="ECO:0000256" key="1">
    <source>
        <dbReference type="ARBA" id="ARBA00005143"/>
    </source>
</evidence>
<accession>A0A0K2T307</accession>